<keyword evidence="2" id="KW-0012">Acyltransferase</keyword>
<dbReference type="NCBIfam" id="TIGR01575">
    <property type="entry name" value="rimI"/>
    <property type="match status" value="1"/>
</dbReference>
<evidence type="ECO:0000313" key="4">
    <source>
        <dbReference type="EMBL" id="CAB5001352.1"/>
    </source>
</evidence>
<evidence type="ECO:0000259" key="3">
    <source>
        <dbReference type="PROSITE" id="PS51186"/>
    </source>
</evidence>
<dbReference type="PROSITE" id="PS51186">
    <property type="entry name" value="GNAT"/>
    <property type="match status" value="1"/>
</dbReference>
<dbReference type="InterPro" id="IPR016181">
    <property type="entry name" value="Acyl_CoA_acyltransferase"/>
</dbReference>
<dbReference type="EMBL" id="CAFBOX010000136">
    <property type="protein sequence ID" value="CAB5001352.1"/>
    <property type="molecule type" value="Genomic_DNA"/>
</dbReference>
<gene>
    <name evidence="4" type="ORF">UFOPK4035_00791</name>
</gene>
<dbReference type="Pfam" id="PF00583">
    <property type="entry name" value="Acetyltransf_1"/>
    <property type="match status" value="1"/>
</dbReference>
<dbReference type="Gene3D" id="3.40.630.30">
    <property type="match status" value="1"/>
</dbReference>
<dbReference type="GO" id="GO:0008080">
    <property type="term" value="F:N-acetyltransferase activity"/>
    <property type="evidence" value="ECO:0007669"/>
    <property type="project" value="InterPro"/>
</dbReference>
<dbReference type="PANTHER" id="PTHR43877:SF2">
    <property type="entry name" value="AMINOALKYLPHOSPHONATE N-ACETYLTRANSFERASE-RELATED"/>
    <property type="match status" value="1"/>
</dbReference>
<dbReference type="CDD" id="cd04301">
    <property type="entry name" value="NAT_SF"/>
    <property type="match status" value="1"/>
</dbReference>
<dbReference type="PANTHER" id="PTHR43877">
    <property type="entry name" value="AMINOALKYLPHOSPHONATE N-ACETYLTRANSFERASE-RELATED-RELATED"/>
    <property type="match status" value="1"/>
</dbReference>
<proteinExistence type="predicted"/>
<accession>A0A6J7PFA4</accession>
<sequence>MITYREASALDIPVLTSMEKILFPDSPWSTAQFKEEFAGVPRTRYFCVAIDGENIIGYAGVMVIAPGVEADILTVGVLETYRKQGIGRAFMDQIEAWSVQRGAPAMMLEVDVENIAAVALYESLGYSKISTRKDYYGPSLDAFVMRKELVIP</sequence>
<dbReference type="InterPro" id="IPR050832">
    <property type="entry name" value="Bact_Acetyltransf"/>
</dbReference>
<protein>
    <submittedName>
        <fullName evidence="4">Unannotated protein</fullName>
    </submittedName>
</protein>
<dbReference type="AlphaFoldDB" id="A0A6J7PFA4"/>
<name>A0A6J7PFA4_9ZZZZ</name>
<organism evidence="4">
    <name type="scientific">freshwater metagenome</name>
    <dbReference type="NCBI Taxonomy" id="449393"/>
    <lineage>
        <taxon>unclassified sequences</taxon>
        <taxon>metagenomes</taxon>
        <taxon>ecological metagenomes</taxon>
    </lineage>
</organism>
<evidence type="ECO:0000256" key="2">
    <source>
        <dbReference type="ARBA" id="ARBA00023315"/>
    </source>
</evidence>
<dbReference type="InterPro" id="IPR006464">
    <property type="entry name" value="AcTrfase_RimI/Ard1"/>
</dbReference>
<reference evidence="4" key="1">
    <citation type="submission" date="2020-05" db="EMBL/GenBank/DDBJ databases">
        <authorList>
            <person name="Chiriac C."/>
            <person name="Salcher M."/>
            <person name="Ghai R."/>
            <person name="Kavagutti S V."/>
        </authorList>
    </citation>
    <scope>NUCLEOTIDE SEQUENCE</scope>
</reference>
<evidence type="ECO:0000256" key="1">
    <source>
        <dbReference type="ARBA" id="ARBA00022679"/>
    </source>
</evidence>
<feature type="domain" description="N-acetyltransferase" evidence="3">
    <location>
        <begin position="2"/>
        <end position="150"/>
    </location>
</feature>
<keyword evidence="1" id="KW-0808">Transferase</keyword>
<dbReference type="SUPFAM" id="SSF55729">
    <property type="entry name" value="Acyl-CoA N-acyltransferases (Nat)"/>
    <property type="match status" value="1"/>
</dbReference>
<dbReference type="InterPro" id="IPR000182">
    <property type="entry name" value="GNAT_dom"/>
</dbReference>